<accession>A0A9X2CW47</accession>
<comment type="caution">
    <text evidence="2">The sequence shown here is derived from an EMBL/GenBank/DDBJ whole genome shotgun (WGS) entry which is preliminary data.</text>
</comment>
<feature type="transmembrane region" description="Helical" evidence="1">
    <location>
        <begin position="62"/>
        <end position="82"/>
    </location>
</feature>
<evidence type="ECO:0000256" key="1">
    <source>
        <dbReference type="SAM" id="Phobius"/>
    </source>
</evidence>
<keyword evidence="1" id="KW-1133">Transmembrane helix</keyword>
<protein>
    <submittedName>
        <fullName evidence="2">Uncharacterized protein</fullName>
    </submittedName>
</protein>
<feature type="transmembrane region" description="Helical" evidence="1">
    <location>
        <begin position="103"/>
        <end position="127"/>
    </location>
</feature>
<keyword evidence="1" id="KW-0472">Membrane</keyword>
<reference evidence="2" key="1">
    <citation type="submission" date="2022-02" db="EMBL/GenBank/DDBJ databases">
        <title>Halalkalibacter sp. nov. isolated from Lonar Lake, India.</title>
        <authorList>
            <person name="Joshi A."/>
            <person name="Thite S."/>
            <person name="Lodha T."/>
        </authorList>
    </citation>
    <scope>NUCLEOTIDE SEQUENCE</scope>
    <source>
        <strain evidence="2">MEB205</strain>
    </source>
</reference>
<sequence>MSLTKVSFASVVKSQFRYKVKAYLGVFVSLMILQLIAIVFSFNGVSSFGSGSDSFSITISRYSANMVITFTFLWAFITAIMLTTRAYRYDDFSFVTNRLSSSLSTVLFLLFACAAAGVSAMLSSFLLKNIIYFFFTDITLAGGLPQAAPGEFIIGTIATILYVILFSSAGYFIGTLVQLHRFFAVSIPVVIFGSLFIGDQSGIGNAIVWINEFLFSETSFFIFICKIIIFTGMFFVSSFFLLNRLEVRQ</sequence>
<keyword evidence="1" id="KW-0812">Transmembrane</keyword>
<evidence type="ECO:0000313" key="3">
    <source>
        <dbReference type="Proteomes" id="UP001139150"/>
    </source>
</evidence>
<feature type="transmembrane region" description="Helical" evidence="1">
    <location>
        <begin position="20"/>
        <end position="42"/>
    </location>
</feature>
<dbReference type="Proteomes" id="UP001139150">
    <property type="component" value="Unassembled WGS sequence"/>
</dbReference>
<organism evidence="2 3">
    <name type="scientific">Halalkalibacter alkaliphilus</name>
    <dbReference type="NCBI Taxonomy" id="2917993"/>
    <lineage>
        <taxon>Bacteria</taxon>
        <taxon>Bacillati</taxon>
        <taxon>Bacillota</taxon>
        <taxon>Bacilli</taxon>
        <taxon>Bacillales</taxon>
        <taxon>Bacillaceae</taxon>
        <taxon>Halalkalibacter</taxon>
    </lineage>
</organism>
<dbReference type="RefSeq" id="WP_250098301.1">
    <property type="nucleotide sequence ID" value="NZ_JAKRYL010000029.1"/>
</dbReference>
<dbReference type="AlphaFoldDB" id="A0A9X2CW47"/>
<keyword evidence="3" id="KW-1185">Reference proteome</keyword>
<gene>
    <name evidence="2" type="ORF">MF646_20175</name>
</gene>
<evidence type="ECO:0000313" key="2">
    <source>
        <dbReference type="EMBL" id="MCL7749441.1"/>
    </source>
</evidence>
<name>A0A9X2CW47_9BACI</name>
<dbReference type="EMBL" id="JAKRYL010000029">
    <property type="protein sequence ID" value="MCL7749441.1"/>
    <property type="molecule type" value="Genomic_DNA"/>
</dbReference>
<feature type="transmembrane region" description="Helical" evidence="1">
    <location>
        <begin position="152"/>
        <end position="172"/>
    </location>
</feature>
<feature type="transmembrane region" description="Helical" evidence="1">
    <location>
        <begin position="179"/>
        <end position="198"/>
    </location>
</feature>
<feature type="transmembrane region" description="Helical" evidence="1">
    <location>
        <begin position="218"/>
        <end position="242"/>
    </location>
</feature>
<proteinExistence type="predicted"/>